<dbReference type="PANTHER" id="PTHR10182">
    <property type="entry name" value="CALCIUM-BINDING PROTEIN 39-RELATED"/>
    <property type="match status" value="1"/>
</dbReference>
<comment type="caution">
    <text evidence="2">The sequence shown here is derived from an EMBL/GenBank/DDBJ whole genome shotgun (WGS) entry which is preliminary data.</text>
</comment>
<dbReference type="Pfam" id="PF08569">
    <property type="entry name" value="Mo25"/>
    <property type="match status" value="1"/>
</dbReference>
<keyword evidence="3" id="KW-1185">Reference proteome</keyword>
<dbReference type="OrthoDB" id="609103at2759"/>
<name>A0A8S1GT16_9PELO</name>
<comment type="similarity">
    <text evidence="1">Belongs to the Mo25 family.</text>
</comment>
<dbReference type="Gene3D" id="1.25.10.10">
    <property type="entry name" value="Leucine-rich Repeat Variant"/>
    <property type="match status" value="1"/>
</dbReference>
<proteinExistence type="inferred from homology"/>
<protein>
    <submittedName>
        <fullName evidence="2">Uncharacterized protein</fullName>
    </submittedName>
</protein>
<evidence type="ECO:0000313" key="2">
    <source>
        <dbReference type="EMBL" id="CAD6186429.1"/>
    </source>
</evidence>
<dbReference type="EMBL" id="CAJGYM010000004">
    <property type="protein sequence ID" value="CAD6186429.1"/>
    <property type="molecule type" value="Genomic_DNA"/>
</dbReference>
<evidence type="ECO:0000256" key="1">
    <source>
        <dbReference type="ARBA" id="ARBA00011012"/>
    </source>
</evidence>
<gene>
    <name evidence="2" type="ORF">CAUJ_LOCUS2348</name>
</gene>
<dbReference type="InterPro" id="IPR011989">
    <property type="entry name" value="ARM-like"/>
</dbReference>
<dbReference type="InterPro" id="IPR013878">
    <property type="entry name" value="Mo25"/>
</dbReference>
<sequence>MLQRFLPSFMHSPTSPHHIAKAFKQALEALQKGTKSDEDIQKNINKSFEAVKEIILGTPEHPPTPEAIALFIREIVDTNALQLLITNLSKFDFESRKDAVQIFVNILRRQFGKGYNLPVTDYLIRRRELVCGLVKGYEYPEIAAHCGQIIRECCEFESLHKLMLYDESFYDYFRHVQNNAFDIAADAFMTLKTLLTRHHLAALDYAEIHFDRLFAAFKNLLVSPNFFVKSQSLKLLCTFLLNRIHHPVVETFISSQDNLVMIMECLRSESGVIRVEAFHVFKIFVLHPKKAQGVHEILFRNKEKLLLYFGNFGSKRGESPTDDDSALDLMAVVKTIEELHPYEPLLAEHDLHATALRA</sequence>
<organism evidence="2 3">
    <name type="scientific">Caenorhabditis auriculariae</name>
    <dbReference type="NCBI Taxonomy" id="2777116"/>
    <lineage>
        <taxon>Eukaryota</taxon>
        <taxon>Metazoa</taxon>
        <taxon>Ecdysozoa</taxon>
        <taxon>Nematoda</taxon>
        <taxon>Chromadorea</taxon>
        <taxon>Rhabditida</taxon>
        <taxon>Rhabditina</taxon>
        <taxon>Rhabditomorpha</taxon>
        <taxon>Rhabditoidea</taxon>
        <taxon>Rhabditidae</taxon>
        <taxon>Peloderinae</taxon>
        <taxon>Caenorhabditis</taxon>
    </lineage>
</organism>
<dbReference type="AlphaFoldDB" id="A0A8S1GT16"/>
<dbReference type="GO" id="GO:0035556">
    <property type="term" value="P:intracellular signal transduction"/>
    <property type="evidence" value="ECO:0007669"/>
    <property type="project" value="TreeGrafter"/>
</dbReference>
<dbReference type="SUPFAM" id="SSF48371">
    <property type="entry name" value="ARM repeat"/>
    <property type="match status" value="1"/>
</dbReference>
<dbReference type="InterPro" id="IPR016024">
    <property type="entry name" value="ARM-type_fold"/>
</dbReference>
<reference evidence="2" key="1">
    <citation type="submission" date="2020-10" db="EMBL/GenBank/DDBJ databases">
        <authorList>
            <person name="Kikuchi T."/>
        </authorList>
    </citation>
    <scope>NUCLEOTIDE SEQUENCE</scope>
    <source>
        <strain evidence="2">NKZ352</strain>
    </source>
</reference>
<dbReference type="Proteomes" id="UP000835052">
    <property type="component" value="Unassembled WGS sequence"/>
</dbReference>
<accession>A0A8S1GT16</accession>
<evidence type="ECO:0000313" key="3">
    <source>
        <dbReference type="Proteomes" id="UP000835052"/>
    </source>
</evidence>
<dbReference type="GO" id="GO:0043539">
    <property type="term" value="F:protein serine/threonine kinase activator activity"/>
    <property type="evidence" value="ECO:0007669"/>
    <property type="project" value="TreeGrafter"/>
</dbReference>
<dbReference type="PANTHER" id="PTHR10182:SF3">
    <property type="entry name" value="PROTEIN MO25"/>
    <property type="match status" value="1"/>
</dbReference>